<comment type="caution">
    <text evidence="1">The sequence shown here is derived from an EMBL/GenBank/DDBJ whole genome shotgun (WGS) entry which is preliminary data.</text>
</comment>
<dbReference type="EMBL" id="QYYH01000235">
    <property type="protein sequence ID" value="RJY02113.1"/>
    <property type="molecule type" value="Genomic_DNA"/>
</dbReference>
<name>A0A3A6TLH2_9GAMM</name>
<reference evidence="1 2" key="1">
    <citation type="submission" date="2018-09" db="EMBL/GenBank/DDBJ databases">
        <title>Phylogeny of the Shewanellaceae, and recommendation for two new genera, Pseudoshewanella and Parashewanella.</title>
        <authorList>
            <person name="Wang G."/>
        </authorList>
    </citation>
    <scope>NUCLEOTIDE SEQUENCE [LARGE SCALE GENOMIC DNA]</scope>
    <source>
        <strain evidence="1 2">KCTC 22492</strain>
    </source>
</reference>
<dbReference type="Proteomes" id="UP000273022">
    <property type="component" value="Unassembled WGS sequence"/>
</dbReference>
<sequence length="86" mass="9687">MAIEIQTVHVPTHLMTKDTSVALLNYKTKVEQTLAISFLINSNTYDLNVILNLDRVESVTFTEISHAKISTYFNNETISEMGAQPK</sequence>
<proteinExistence type="predicted"/>
<protein>
    <submittedName>
        <fullName evidence="1">Uncharacterized protein</fullName>
    </submittedName>
</protein>
<keyword evidence="2" id="KW-1185">Reference proteome</keyword>
<gene>
    <name evidence="1" type="ORF">D5R81_19575</name>
</gene>
<organism evidence="1 2">
    <name type="scientific">Parashewanella spongiae</name>
    <dbReference type="NCBI Taxonomy" id="342950"/>
    <lineage>
        <taxon>Bacteria</taxon>
        <taxon>Pseudomonadati</taxon>
        <taxon>Pseudomonadota</taxon>
        <taxon>Gammaproteobacteria</taxon>
        <taxon>Alteromonadales</taxon>
        <taxon>Shewanellaceae</taxon>
        <taxon>Parashewanella</taxon>
    </lineage>
</organism>
<dbReference type="AlphaFoldDB" id="A0A3A6TLH2"/>
<evidence type="ECO:0000313" key="2">
    <source>
        <dbReference type="Proteomes" id="UP000273022"/>
    </source>
</evidence>
<accession>A0A3A6TLH2</accession>
<dbReference type="RefSeq" id="WP_121855247.1">
    <property type="nucleotide sequence ID" value="NZ_CP037952.1"/>
</dbReference>
<evidence type="ECO:0000313" key="1">
    <source>
        <dbReference type="EMBL" id="RJY02113.1"/>
    </source>
</evidence>